<evidence type="ECO:0000259" key="2">
    <source>
        <dbReference type="Pfam" id="PF13439"/>
    </source>
</evidence>
<dbReference type="Pfam" id="PF00534">
    <property type="entry name" value="Glycos_transf_1"/>
    <property type="match status" value="1"/>
</dbReference>
<evidence type="ECO:0000313" key="3">
    <source>
        <dbReference type="EMBL" id="SOD54174.1"/>
    </source>
</evidence>
<dbReference type="EMBL" id="OCND01000003">
    <property type="protein sequence ID" value="SOD54174.1"/>
    <property type="molecule type" value="Genomic_DNA"/>
</dbReference>
<dbReference type="GO" id="GO:1901135">
    <property type="term" value="P:carbohydrate derivative metabolic process"/>
    <property type="evidence" value="ECO:0007669"/>
    <property type="project" value="UniProtKB-ARBA"/>
</dbReference>
<dbReference type="Pfam" id="PF13439">
    <property type="entry name" value="Glyco_transf_4"/>
    <property type="match status" value="1"/>
</dbReference>
<sequence length="386" mass="41249">MRPQRAPEPRLTVIQLLPALQSGGVERSTLEICQALGQAGHRAIVVSAGGRLLPELQATGAEHIALDIGRKSPLSLRHARTLRRLFGERQVDIVHARSRLPAWLGWLALRGMPQARRPHLVTTVHGLNSPGRYSAVMTYGERVICVSETVRQYVLQHYPGTDAGKLRVIPRGIDPAQFPRTPAPDRAARLRAAQSHPALGGDGPLLLLPGRGTRLKGHADALQLLAGLRAGGSDARLWLPGARESGRQAYIAELDAEAARLGIADAVAFTAPTSRIADAYAASDLVLQLSRKPEAFGRTVIEALSAGRPVLGWAHGGVGELLAELQPQGAVAAFDAQALLAGARALLAQPPPPLVTMPAYTLRAMQDATLSVYREFFDDPHASAPR</sequence>
<dbReference type="AlphaFoldDB" id="A0A286D6D7"/>
<keyword evidence="4" id="KW-1185">Reference proteome</keyword>
<dbReference type="InterPro" id="IPR028098">
    <property type="entry name" value="Glyco_trans_4-like_N"/>
</dbReference>
<proteinExistence type="predicted"/>
<feature type="domain" description="Glycosyl transferase family 1" evidence="1">
    <location>
        <begin position="201"/>
        <end position="350"/>
    </location>
</feature>
<accession>A0A286D6D7</accession>
<name>A0A286D6D7_9GAMM</name>
<reference evidence="3 4" key="1">
    <citation type="submission" date="2017-09" db="EMBL/GenBank/DDBJ databases">
        <authorList>
            <person name="Ehlers B."/>
            <person name="Leendertz F.H."/>
        </authorList>
    </citation>
    <scope>NUCLEOTIDE SEQUENCE [LARGE SCALE GENOMIC DNA]</scope>
    <source>
        <strain evidence="3 4">CGMCC 1.10978</strain>
    </source>
</reference>
<keyword evidence="3" id="KW-0808">Transferase</keyword>
<protein>
    <submittedName>
        <fullName evidence="3">Glycosyltransferase involved in cell wall bisynthesis</fullName>
    </submittedName>
</protein>
<dbReference type="Gene3D" id="3.40.50.2000">
    <property type="entry name" value="Glycogen Phosphorylase B"/>
    <property type="match status" value="2"/>
</dbReference>
<dbReference type="Proteomes" id="UP000219374">
    <property type="component" value="Unassembled WGS sequence"/>
</dbReference>
<dbReference type="PANTHER" id="PTHR12526">
    <property type="entry name" value="GLYCOSYLTRANSFERASE"/>
    <property type="match status" value="1"/>
</dbReference>
<dbReference type="GO" id="GO:0016757">
    <property type="term" value="F:glycosyltransferase activity"/>
    <property type="evidence" value="ECO:0007669"/>
    <property type="project" value="InterPro"/>
</dbReference>
<organism evidence="3 4">
    <name type="scientific">Pseudoxanthomonas wuyuanensis</name>
    <dbReference type="NCBI Taxonomy" id="1073196"/>
    <lineage>
        <taxon>Bacteria</taxon>
        <taxon>Pseudomonadati</taxon>
        <taxon>Pseudomonadota</taxon>
        <taxon>Gammaproteobacteria</taxon>
        <taxon>Lysobacterales</taxon>
        <taxon>Lysobacteraceae</taxon>
        <taxon>Pseudoxanthomonas</taxon>
    </lineage>
</organism>
<dbReference type="OrthoDB" id="8523124at2"/>
<dbReference type="SUPFAM" id="SSF53756">
    <property type="entry name" value="UDP-Glycosyltransferase/glycogen phosphorylase"/>
    <property type="match status" value="1"/>
</dbReference>
<dbReference type="RefSeq" id="WP_097121447.1">
    <property type="nucleotide sequence ID" value="NZ_OCND01000003.1"/>
</dbReference>
<evidence type="ECO:0000259" key="1">
    <source>
        <dbReference type="Pfam" id="PF00534"/>
    </source>
</evidence>
<evidence type="ECO:0000313" key="4">
    <source>
        <dbReference type="Proteomes" id="UP000219374"/>
    </source>
</evidence>
<dbReference type="PANTHER" id="PTHR12526:SF638">
    <property type="entry name" value="SPORE COAT PROTEIN SA"/>
    <property type="match status" value="1"/>
</dbReference>
<feature type="domain" description="Glycosyltransferase subfamily 4-like N-terminal" evidence="2">
    <location>
        <begin position="23"/>
        <end position="176"/>
    </location>
</feature>
<gene>
    <name evidence="3" type="ORF">SAMN06296416_103124</name>
</gene>
<dbReference type="InterPro" id="IPR001296">
    <property type="entry name" value="Glyco_trans_1"/>
</dbReference>